<dbReference type="Proteomes" id="UP000805193">
    <property type="component" value="Unassembled WGS sequence"/>
</dbReference>
<feature type="non-terminal residue" evidence="1">
    <location>
        <position position="284"/>
    </location>
</feature>
<name>A0AC60QQE0_IXOPE</name>
<sequence length="284" mass="31228">MSGRVEVKRGLKQGCPLSPLLYTLYASELEQHLLKSGLGFSLTRVEEGCETHWTLPGLAYADDLVLMAGVMETLQKLVDVCEEEVALLGLKFNVLKSAVVQFSGNYTGSKVLRLQQEAVAVTRWVKRVYQLRKKNGFFTDPVQEDSVGKAHKHNIRAEDFYDNSLGSRLLFEARAGALRTLAYRQRFDPMIITIQCRLCDQEAETIEHLVLRCPALTPKWELAHTQADQASSHNSGRQATPPASVHGGCRVTATTAPQPAQAPPLAEALGFQDAADSGAHPAEM</sequence>
<evidence type="ECO:0000313" key="1">
    <source>
        <dbReference type="EMBL" id="KAG0437243.1"/>
    </source>
</evidence>
<organism evidence="1 2">
    <name type="scientific">Ixodes persulcatus</name>
    <name type="common">Taiga tick</name>
    <dbReference type="NCBI Taxonomy" id="34615"/>
    <lineage>
        <taxon>Eukaryota</taxon>
        <taxon>Metazoa</taxon>
        <taxon>Ecdysozoa</taxon>
        <taxon>Arthropoda</taxon>
        <taxon>Chelicerata</taxon>
        <taxon>Arachnida</taxon>
        <taxon>Acari</taxon>
        <taxon>Parasitiformes</taxon>
        <taxon>Ixodida</taxon>
        <taxon>Ixodoidea</taxon>
        <taxon>Ixodidae</taxon>
        <taxon>Ixodinae</taxon>
        <taxon>Ixodes</taxon>
    </lineage>
</organism>
<accession>A0AC60QQE0</accession>
<evidence type="ECO:0000313" key="2">
    <source>
        <dbReference type="Proteomes" id="UP000805193"/>
    </source>
</evidence>
<gene>
    <name evidence="1" type="ORF">HPB47_017538</name>
</gene>
<dbReference type="EMBL" id="JABSTQ010006472">
    <property type="protein sequence ID" value="KAG0437243.1"/>
    <property type="molecule type" value="Genomic_DNA"/>
</dbReference>
<protein>
    <submittedName>
        <fullName evidence="1">Uncharacterized protein</fullName>
    </submittedName>
</protein>
<keyword evidence="2" id="KW-1185">Reference proteome</keyword>
<reference evidence="1 2" key="1">
    <citation type="journal article" date="2020" name="Cell">
        <title>Large-Scale Comparative Analyses of Tick Genomes Elucidate Their Genetic Diversity and Vector Capacities.</title>
        <authorList>
            <consortium name="Tick Genome and Microbiome Consortium (TIGMIC)"/>
            <person name="Jia N."/>
            <person name="Wang J."/>
            <person name="Shi W."/>
            <person name="Du L."/>
            <person name="Sun Y."/>
            <person name="Zhan W."/>
            <person name="Jiang J.F."/>
            <person name="Wang Q."/>
            <person name="Zhang B."/>
            <person name="Ji P."/>
            <person name="Bell-Sakyi L."/>
            <person name="Cui X.M."/>
            <person name="Yuan T.T."/>
            <person name="Jiang B.G."/>
            <person name="Yang W.F."/>
            <person name="Lam T.T."/>
            <person name="Chang Q.C."/>
            <person name="Ding S.J."/>
            <person name="Wang X.J."/>
            <person name="Zhu J.G."/>
            <person name="Ruan X.D."/>
            <person name="Zhao L."/>
            <person name="Wei J.T."/>
            <person name="Ye R.Z."/>
            <person name="Que T.C."/>
            <person name="Du C.H."/>
            <person name="Zhou Y.H."/>
            <person name="Cheng J.X."/>
            <person name="Dai P.F."/>
            <person name="Guo W.B."/>
            <person name="Han X.H."/>
            <person name="Huang E.J."/>
            <person name="Li L.F."/>
            <person name="Wei W."/>
            <person name="Gao Y.C."/>
            <person name="Liu J.Z."/>
            <person name="Shao H.Z."/>
            <person name="Wang X."/>
            <person name="Wang C.C."/>
            <person name="Yang T.C."/>
            <person name="Huo Q.B."/>
            <person name="Li W."/>
            <person name="Chen H.Y."/>
            <person name="Chen S.E."/>
            <person name="Zhou L.G."/>
            <person name="Ni X.B."/>
            <person name="Tian J.H."/>
            <person name="Sheng Y."/>
            <person name="Liu T."/>
            <person name="Pan Y.S."/>
            <person name="Xia L.Y."/>
            <person name="Li J."/>
            <person name="Zhao F."/>
            <person name="Cao W.C."/>
        </authorList>
    </citation>
    <scope>NUCLEOTIDE SEQUENCE [LARGE SCALE GENOMIC DNA]</scope>
    <source>
        <strain evidence="1">Iper-2018</strain>
    </source>
</reference>
<comment type="caution">
    <text evidence="1">The sequence shown here is derived from an EMBL/GenBank/DDBJ whole genome shotgun (WGS) entry which is preliminary data.</text>
</comment>
<proteinExistence type="predicted"/>